<evidence type="ECO:0000313" key="8">
    <source>
        <dbReference type="Proteomes" id="UP001172684"/>
    </source>
</evidence>
<keyword evidence="3" id="KW-0274">FAD</keyword>
<keyword evidence="4" id="KW-0560">Oxidoreductase</keyword>
<dbReference type="Proteomes" id="UP001172684">
    <property type="component" value="Unassembled WGS sequence"/>
</dbReference>
<dbReference type="Gene3D" id="3.40.30.20">
    <property type="match status" value="1"/>
</dbReference>
<dbReference type="Pfam" id="PF07976">
    <property type="entry name" value="Phe_hydrox_dim"/>
    <property type="match status" value="1"/>
</dbReference>
<dbReference type="PRINTS" id="PR00420">
    <property type="entry name" value="RNGMNOXGNASE"/>
</dbReference>
<dbReference type="PANTHER" id="PTHR43004">
    <property type="entry name" value="TRK SYSTEM POTASSIUM UPTAKE PROTEIN"/>
    <property type="match status" value="1"/>
</dbReference>
<dbReference type="NCBIfam" id="NF006144">
    <property type="entry name" value="PRK08294.1"/>
    <property type="match status" value="1"/>
</dbReference>
<comment type="caution">
    <text evidence="7">The sequence shown here is derived from an EMBL/GenBank/DDBJ whole genome shotgun (WGS) entry which is preliminary data.</text>
</comment>
<dbReference type="InterPro" id="IPR036249">
    <property type="entry name" value="Thioredoxin-like_sf"/>
</dbReference>
<feature type="domain" description="FAD-binding" evidence="5">
    <location>
        <begin position="4"/>
        <end position="373"/>
    </location>
</feature>
<accession>A0ABQ9NGU1</accession>
<evidence type="ECO:0000256" key="3">
    <source>
        <dbReference type="ARBA" id="ARBA00022827"/>
    </source>
</evidence>
<name>A0ABQ9NGU1_9PEZI</name>
<dbReference type="Gene3D" id="3.50.50.60">
    <property type="entry name" value="FAD/NAD(P)-binding domain"/>
    <property type="match status" value="1"/>
</dbReference>
<proteinExistence type="inferred from homology"/>
<dbReference type="InterPro" id="IPR050641">
    <property type="entry name" value="RIFMO-like"/>
</dbReference>
<protein>
    <recommendedName>
        <fullName evidence="9">Phenol 2-monooxygenase</fullName>
    </recommendedName>
</protein>
<dbReference type="InterPro" id="IPR012941">
    <property type="entry name" value="Phe_hydrox_C_dim_dom"/>
</dbReference>
<evidence type="ECO:0008006" key="9">
    <source>
        <dbReference type="Google" id="ProtNLM"/>
    </source>
</evidence>
<dbReference type="CDD" id="cd02979">
    <property type="entry name" value="PHOX_C"/>
    <property type="match status" value="1"/>
</dbReference>
<dbReference type="Gene3D" id="3.30.9.10">
    <property type="entry name" value="D-Amino Acid Oxidase, subunit A, domain 2"/>
    <property type="match status" value="1"/>
</dbReference>
<evidence type="ECO:0000256" key="2">
    <source>
        <dbReference type="ARBA" id="ARBA00022630"/>
    </source>
</evidence>
<dbReference type="InterPro" id="IPR036188">
    <property type="entry name" value="FAD/NAD-bd_sf"/>
</dbReference>
<evidence type="ECO:0000259" key="5">
    <source>
        <dbReference type="Pfam" id="PF01494"/>
    </source>
</evidence>
<gene>
    <name evidence="7" type="ORF">H2201_008361</name>
</gene>
<feature type="domain" description="Phenol hydroxylase-like C-terminal dimerisation" evidence="6">
    <location>
        <begin position="412"/>
        <end position="605"/>
    </location>
</feature>
<dbReference type="PANTHER" id="PTHR43004:SF10">
    <property type="entry name" value="2-MONOOXYGENASE, PUTATIVE (AFU_ORTHOLOGUE AFUA_6G11480)-RELATED"/>
    <property type="match status" value="1"/>
</dbReference>
<dbReference type="EMBL" id="JAPDRL010000112">
    <property type="protein sequence ID" value="KAJ9656958.1"/>
    <property type="molecule type" value="Genomic_DNA"/>
</dbReference>
<organism evidence="7 8">
    <name type="scientific">Coniosporium apollinis</name>
    <dbReference type="NCBI Taxonomy" id="61459"/>
    <lineage>
        <taxon>Eukaryota</taxon>
        <taxon>Fungi</taxon>
        <taxon>Dikarya</taxon>
        <taxon>Ascomycota</taxon>
        <taxon>Pezizomycotina</taxon>
        <taxon>Dothideomycetes</taxon>
        <taxon>Dothideomycetes incertae sedis</taxon>
        <taxon>Coniosporium</taxon>
    </lineage>
</organism>
<keyword evidence="8" id="KW-1185">Reference proteome</keyword>
<evidence type="ECO:0000259" key="6">
    <source>
        <dbReference type="Pfam" id="PF07976"/>
    </source>
</evidence>
<dbReference type="SUPFAM" id="SSF51905">
    <property type="entry name" value="FAD/NAD(P)-binding domain"/>
    <property type="match status" value="1"/>
</dbReference>
<evidence type="ECO:0000256" key="1">
    <source>
        <dbReference type="ARBA" id="ARBA00007801"/>
    </source>
</evidence>
<dbReference type="Pfam" id="PF01494">
    <property type="entry name" value="FAD_binding_3"/>
    <property type="match status" value="1"/>
</dbReference>
<dbReference type="InterPro" id="IPR002938">
    <property type="entry name" value="FAD-bd"/>
</dbReference>
<reference evidence="7" key="1">
    <citation type="submission" date="2022-10" db="EMBL/GenBank/DDBJ databases">
        <title>Culturing micro-colonial fungi from biological soil crusts in the Mojave desert and describing Neophaeococcomyces mojavensis, and introducing the new genera and species Taxawa tesnikishii.</title>
        <authorList>
            <person name="Kurbessoian T."/>
            <person name="Stajich J.E."/>
        </authorList>
    </citation>
    <scope>NUCLEOTIDE SEQUENCE</scope>
    <source>
        <strain evidence="7">TK_1</strain>
    </source>
</reference>
<evidence type="ECO:0000313" key="7">
    <source>
        <dbReference type="EMBL" id="KAJ9656958.1"/>
    </source>
</evidence>
<dbReference type="SUPFAM" id="SSF52833">
    <property type="entry name" value="Thioredoxin-like"/>
    <property type="match status" value="1"/>
</dbReference>
<sequence>MSQKVDVLICGSGSAGLCAATWLARYGIRCKVLEKRQGPMKIGQADGVQCRTVEVFESFGLSEEILREGYHVVEVVFWSPDGKDGLHRTNRTADTPPGLSHQPHLILNQARINGLLIEAMRRFNGQEIDYGYEVRSVEVDSASATDPEAYCVSVVADKDGTEEVFQAKYVLVSMINYQLQNPLLIEKACDGAHSALRKSLGFKMVGDSSDAVWGVMDIFPRTNFPDIRKKATIHSDVGNLLLIPREGDFMVRFYMELPRGVLAKDVKLEDLHDTARRIFSPFTLEIAETAWWSAYAIGQRLADSFTKDHRVFLTGDACHTHSPKAGQGMNVSLQDGYNIGWKLGAVLTHQAHPELLKTYVLERKKVAADLIDFDRYFSKLFSSKAGEEKIAPKQFSEAFIKALRYTAGLTATYDESMITSIQSSVKGLAENIAVGMRFPSAQVVRFSDARPMQLVRALPSDGRWRLVIFAGDIRIPDAASRLQKLGDYLASQQGPIQSFTPRGRDIDSFIESIVVLAGKRTQVEQHQIPDYFWPVTGKWQMRDLHKVFVDDESYNSGHGRAYEFYGIAPHRGALLIVRPDHYISRISAVEDFKAIRDFFSGLAIPK</sequence>
<comment type="similarity">
    <text evidence="1">Belongs to the PheA/TfdB FAD monooxygenase family.</text>
</comment>
<dbReference type="InterPro" id="IPR038220">
    <property type="entry name" value="PHOX_C_sf"/>
</dbReference>
<keyword evidence="2" id="KW-0285">Flavoprotein</keyword>
<evidence type="ECO:0000256" key="4">
    <source>
        <dbReference type="ARBA" id="ARBA00023002"/>
    </source>
</evidence>
<dbReference type="SUPFAM" id="SSF54373">
    <property type="entry name" value="FAD-linked reductases, C-terminal domain"/>
    <property type="match status" value="1"/>
</dbReference>